<name>A0ABV0PE05_9TELE</name>
<keyword evidence="2" id="KW-1185">Reference proteome</keyword>
<organism evidence="1 2">
    <name type="scientific">Goodea atripinnis</name>
    <dbReference type="NCBI Taxonomy" id="208336"/>
    <lineage>
        <taxon>Eukaryota</taxon>
        <taxon>Metazoa</taxon>
        <taxon>Chordata</taxon>
        <taxon>Craniata</taxon>
        <taxon>Vertebrata</taxon>
        <taxon>Euteleostomi</taxon>
        <taxon>Actinopterygii</taxon>
        <taxon>Neopterygii</taxon>
        <taxon>Teleostei</taxon>
        <taxon>Neoteleostei</taxon>
        <taxon>Acanthomorphata</taxon>
        <taxon>Ovalentaria</taxon>
        <taxon>Atherinomorphae</taxon>
        <taxon>Cyprinodontiformes</taxon>
        <taxon>Goodeidae</taxon>
        <taxon>Goodea</taxon>
    </lineage>
</organism>
<reference evidence="1 2" key="1">
    <citation type="submission" date="2021-06" db="EMBL/GenBank/DDBJ databases">
        <authorList>
            <person name="Palmer J.M."/>
        </authorList>
    </citation>
    <scope>NUCLEOTIDE SEQUENCE [LARGE SCALE GENOMIC DNA]</scope>
    <source>
        <strain evidence="1 2">GA_2019</strain>
        <tissue evidence="1">Muscle</tissue>
    </source>
</reference>
<evidence type="ECO:0000313" key="1">
    <source>
        <dbReference type="EMBL" id="MEQ2181689.1"/>
    </source>
</evidence>
<protein>
    <submittedName>
        <fullName evidence="1">Uncharacterized protein</fullName>
    </submittedName>
</protein>
<gene>
    <name evidence="1" type="ORF">GOODEAATRI_014115</name>
</gene>
<dbReference type="Proteomes" id="UP001476798">
    <property type="component" value="Unassembled WGS sequence"/>
</dbReference>
<comment type="caution">
    <text evidence="1">The sequence shown here is derived from an EMBL/GenBank/DDBJ whole genome shotgun (WGS) entry which is preliminary data.</text>
</comment>
<evidence type="ECO:0000313" key="2">
    <source>
        <dbReference type="Proteomes" id="UP001476798"/>
    </source>
</evidence>
<proteinExistence type="predicted"/>
<accession>A0ABV0PE05</accession>
<sequence>MVSRSSQSCYVLKRHSSPLSATVRVSELTSLLENRIFFKGTRGLTMPRPWAPTSARSMISAVPSAESPSPAGLITVNSTRTEPRVVFSYRIQTRKS</sequence>
<dbReference type="EMBL" id="JAHRIO010070946">
    <property type="protein sequence ID" value="MEQ2181689.1"/>
    <property type="molecule type" value="Genomic_DNA"/>
</dbReference>